<evidence type="ECO:0000313" key="4">
    <source>
        <dbReference type="Proteomes" id="UP001333102"/>
    </source>
</evidence>
<accession>A0ABZ1BN83</accession>
<evidence type="ECO:0000313" key="3">
    <source>
        <dbReference type="EMBL" id="WRP14063.1"/>
    </source>
</evidence>
<dbReference type="Pfam" id="PF10646">
    <property type="entry name" value="Germane"/>
    <property type="match status" value="1"/>
</dbReference>
<keyword evidence="4" id="KW-1185">Reference proteome</keyword>
<dbReference type="EMBL" id="CP141614">
    <property type="protein sequence ID" value="WRP14063.1"/>
    <property type="molecule type" value="Genomic_DNA"/>
</dbReference>
<feature type="domain" description="GerMN" evidence="2">
    <location>
        <begin position="112"/>
        <end position="203"/>
    </location>
</feature>
<dbReference type="SMART" id="SM00909">
    <property type="entry name" value="Germane"/>
    <property type="match status" value="1"/>
</dbReference>
<reference evidence="4" key="1">
    <citation type="submission" date="2023-12" db="EMBL/GenBank/DDBJ databases">
        <title>Novel isolates from deep terrestrial aquifers shed light on the physiology and ecology of the class Limnochordia.</title>
        <authorList>
            <person name="Karnachuk O.V."/>
            <person name="Lukina A.P."/>
            <person name="Avakyan M.R."/>
            <person name="Kadnikov V."/>
            <person name="Begmatov S."/>
            <person name="Beletsky A.V."/>
            <person name="Mardanov A.V."/>
            <person name="Ravin N.V."/>
        </authorList>
    </citation>
    <scope>NUCLEOTIDE SEQUENCE [LARGE SCALE GENOMIC DNA]</scope>
    <source>
        <strain evidence="4">LN</strain>
    </source>
</reference>
<name>A0ABZ1BN83_9FIRM</name>
<keyword evidence="1" id="KW-0812">Transmembrane</keyword>
<protein>
    <submittedName>
        <fullName evidence="3">GerMN domain-containing protein</fullName>
    </submittedName>
</protein>
<keyword evidence="1" id="KW-1133">Transmembrane helix</keyword>
<gene>
    <name evidence="3" type="ORF">VLY81_11625</name>
</gene>
<dbReference type="RefSeq" id="WP_324668352.1">
    <property type="nucleotide sequence ID" value="NZ_CP141614.1"/>
</dbReference>
<dbReference type="InterPro" id="IPR019606">
    <property type="entry name" value="GerMN"/>
</dbReference>
<organism evidence="3 4">
    <name type="scientific">Geochorda subterranea</name>
    <dbReference type="NCBI Taxonomy" id="3109564"/>
    <lineage>
        <taxon>Bacteria</taxon>
        <taxon>Bacillati</taxon>
        <taxon>Bacillota</taxon>
        <taxon>Limnochordia</taxon>
        <taxon>Limnochordales</taxon>
        <taxon>Geochordaceae</taxon>
        <taxon>Geochorda</taxon>
    </lineage>
</organism>
<evidence type="ECO:0000259" key="2">
    <source>
        <dbReference type="SMART" id="SM00909"/>
    </source>
</evidence>
<sequence length="223" mass="24449">MAETQRAARRRTPGTRRLLSVALASGVGLGLLLAGYLSLRQELGRQARRIEEMDQRLAHLERVTLSSGPGRSEQVATVPARIYFTRAGAQGAIEMVAVTRPVPAGLGPEAHLERVMQELLGGPQPDRGEPTDVFTQIPEGTRLRGVRLEGSTAYLDFSRELEQTAGTMRLDGILRQIVFTATEVPQVERVVLMVEGERTGTEEHPFTGDGLLFGELSRERLPL</sequence>
<proteinExistence type="predicted"/>
<evidence type="ECO:0000256" key="1">
    <source>
        <dbReference type="SAM" id="Phobius"/>
    </source>
</evidence>
<keyword evidence="1" id="KW-0472">Membrane</keyword>
<feature type="transmembrane region" description="Helical" evidence="1">
    <location>
        <begin position="18"/>
        <end position="39"/>
    </location>
</feature>
<dbReference type="Proteomes" id="UP001333102">
    <property type="component" value="Chromosome"/>
</dbReference>